<protein>
    <submittedName>
        <fullName evidence="3">Uncharacterized protein</fullName>
    </submittedName>
</protein>
<evidence type="ECO:0000313" key="4">
    <source>
        <dbReference type="Proteomes" id="UP000322927"/>
    </source>
</evidence>
<dbReference type="EMBL" id="CP029192">
    <property type="protein sequence ID" value="QES33802.1"/>
    <property type="molecule type" value="Genomic_DNA"/>
</dbReference>
<keyword evidence="2" id="KW-0812">Transmembrane</keyword>
<keyword evidence="2" id="KW-0472">Membrane</keyword>
<feature type="transmembrane region" description="Helical" evidence="2">
    <location>
        <begin position="61"/>
        <end position="81"/>
    </location>
</feature>
<keyword evidence="2" id="KW-1133">Transmembrane helix</keyword>
<feature type="transmembrane region" description="Helical" evidence="2">
    <location>
        <begin position="122"/>
        <end position="140"/>
    </location>
</feature>
<organism evidence="3 4">
    <name type="scientific">Streptomyces venezuelae</name>
    <dbReference type="NCBI Taxonomy" id="54571"/>
    <lineage>
        <taxon>Bacteria</taxon>
        <taxon>Bacillati</taxon>
        <taxon>Actinomycetota</taxon>
        <taxon>Actinomycetes</taxon>
        <taxon>Kitasatosporales</taxon>
        <taxon>Streptomycetaceae</taxon>
        <taxon>Streptomyces</taxon>
    </lineage>
</organism>
<accession>A0A5P2BTK0</accession>
<feature type="transmembrane region" description="Helical" evidence="2">
    <location>
        <begin position="93"/>
        <end position="116"/>
    </location>
</feature>
<feature type="transmembrane region" description="Helical" evidence="2">
    <location>
        <begin position="34"/>
        <end position="55"/>
    </location>
</feature>
<dbReference type="OrthoDB" id="4142891at2"/>
<dbReference type="Proteomes" id="UP000322927">
    <property type="component" value="Chromosome"/>
</dbReference>
<evidence type="ECO:0000256" key="1">
    <source>
        <dbReference type="SAM" id="MobiDB-lite"/>
    </source>
</evidence>
<name>A0A5P2BTK0_STRVZ</name>
<gene>
    <name evidence="3" type="ORF">DEJ48_10755</name>
</gene>
<dbReference type="RefSeq" id="WP_150215931.1">
    <property type="nucleotide sequence ID" value="NZ_CP029192.1"/>
</dbReference>
<feature type="region of interest" description="Disordered" evidence="1">
    <location>
        <begin position="248"/>
        <end position="314"/>
    </location>
</feature>
<proteinExistence type="predicted"/>
<evidence type="ECO:0000313" key="3">
    <source>
        <dbReference type="EMBL" id="QES33802.1"/>
    </source>
</evidence>
<sequence length="380" mass="40250">MRRKTSPEPAQGTRTSRALDRARGINPFAVVEKLLTLAALTVVAVTVGSQLAPILGLHGRFGTAAAWFIALVFDALWIGALKMSEQAIRQRSILGMAVMLSVAALSMAGSVAILLLMGHARVFALVPVAAAVFMGLRIFADHMLADDATSRVIAEQSAAARNTLALTYADARQLKAGAENEVVVETAETLARAHRQAVQAKALTGMQKKINKARAKAEEKLQSSESEHGAAARAFTARELHVLTAPSDGVPAIEAPPQPAPAAPGMGEAVPSESSECPDLLEHPAGRVSSEFGSEDSEGPSDLSEGPGRKPSISDASLYLTGRRIFTELAPPKSLNGFIKAMNAQEAKASYERMAKTYEQLQAEFPGKARTVRTPPRDQA</sequence>
<dbReference type="AlphaFoldDB" id="A0A5P2BTK0"/>
<reference evidence="3 4" key="1">
    <citation type="submission" date="2018-05" db="EMBL/GenBank/DDBJ databases">
        <title>Streptomyces venezuelae.</title>
        <authorList>
            <person name="Kim W."/>
            <person name="Lee N."/>
            <person name="Cho B.-K."/>
        </authorList>
    </citation>
    <scope>NUCLEOTIDE SEQUENCE [LARGE SCALE GENOMIC DNA]</scope>
    <source>
        <strain evidence="3 4">ATCC 14584</strain>
    </source>
</reference>
<evidence type="ECO:0000256" key="2">
    <source>
        <dbReference type="SAM" id="Phobius"/>
    </source>
</evidence>